<evidence type="ECO:0000256" key="1">
    <source>
        <dbReference type="SAM" id="MobiDB-lite"/>
    </source>
</evidence>
<dbReference type="PANTHER" id="PTHR31912:SF34">
    <property type="entry name" value="NOTOCHORD-RELATED PROTEIN"/>
    <property type="match status" value="1"/>
</dbReference>
<feature type="compositionally biased region" description="Acidic residues" evidence="1">
    <location>
        <begin position="485"/>
        <end position="494"/>
    </location>
</feature>
<evidence type="ECO:0000313" key="2">
    <source>
        <dbReference type="EMBL" id="KAJ1531357.1"/>
    </source>
</evidence>
<proteinExistence type="predicted"/>
<protein>
    <submittedName>
        <fullName evidence="2">Uncharacterized protein</fullName>
    </submittedName>
</protein>
<dbReference type="EMBL" id="JAPTSV010000001">
    <property type="protein sequence ID" value="KAJ1531357.1"/>
    <property type="molecule type" value="Genomic_DNA"/>
</dbReference>
<sequence>MIKVLCKNITKTVISRLQEKGLTAEEANDVLSEVRGISNPFKNLKTIDDQLNHFEKHFGLVKPVEKFLDTRIDRRLDPSTNCQVPTQVKETFQYVSIIKSLSALLKIKKFRDQIFKNKASSDGVLRSYIDGTNCKGNPFVVKYEAVIELLMFFDELEVANALGSKTIIHKLAAFFCQVLNLPPEVSSRLSSILLLALANADDMKKPGAMEKVLTPLIHELKTLSSENGVRVDIGEEVFVLRAVLSGVTADTLAAHDLLGLLSPSANRFCRRCLVSRQEIRADANAVGQLRTKEEHQRQVEMVLQQPSLSKEYGIKKACPLDEVPFFDWTTSTVFDVFHDLLEGVVPLDLKLVIRQFVFVDKFFSVRDLNLRIASFAYGVPDSKNKPSANMSTDILLKSSRKIKQTGSQMWCLARSLPFLIGDWVPEGNPYMKLIFLLQNIMEIVFSFEVTVDDLQFMDGLITDHNQMFQHLFVDVQQQVEVEVENDQDVSEDDAPAAVGEQDAGRRRNKKKLSRVHVTNKLHHLKHLLEMALSHGPPVRLWCAKFEARMKIFRQHAAVCCNFKNPTMTMAKMFQLSSLSAQLGNAEEFLTFHRGNQLRVENTHHKALLNGAGLHDAVEIVFTNSATLNGEEYRPGLFACLPGDHASRPEFALITDVIVNSNDLLLVLRPWENAGLSPKYNCFQVKPIDGQALLLLNAKSLRHFRCIAPWTSLDTDDIYMSLRTVLV</sequence>
<gene>
    <name evidence="2" type="ORF">ONE63_000041</name>
</gene>
<name>A0AAV7XY96_9NEOP</name>
<dbReference type="AlphaFoldDB" id="A0AAV7XY96"/>
<dbReference type="Proteomes" id="UP001075354">
    <property type="component" value="Chromosome 1"/>
</dbReference>
<reference evidence="2" key="1">
    <citation type="submission" date="2022-12" db="EMBL/GenBank/DDBJ databases">
        <title>Chromosome-level genome assembly of the bean flower thrips Megalurothrips usitatus.</title>
        <authorList>
            <person name="Ma L."/>
            <person name="Liu Q."/>
            <person name="Li H."/>
            <person name="Cai W."/>
        </authorList>
    </citation>
    <scope>NUCLEOTIDE SEQUENCE</scope>
    <source>
        <strain evidence="2">Cailab_2022a</strain>
    </source>
</reference>
<evidence type="ECO:0000313" key="3">
    <source>
        <dbReference type="Proteomes" id="UP001075354"/>
    </source>
</evidence>
<dbReference type="PANTHER" id="PTHR31912">
    <property type="entry name" value="IP13529P"/>
    <property type="match status" value="1"/>
</dbReference>
<organism evidence="2 3">
    <name type="scientific">Megalurothrips usitatus</name>
    <name type="common">bean blossom thrips</name>
    <dbReference type="NCBI Taxonomy" id="439358"/>
    <lineage>
        <taxon>Eukaryota</taxon>
        <taxon>Metazoa</taxon>
        <taxon>Ecdysozoa</taxon>
        <taxon>Arthropoda</taxon>
        <taxon>Hexapoda</taxon>
        <taxon>Insecta</taxon>
        <taxon>Pterygota</taxon>
        <taxon>Neoptera</taxon>
        <taxon>Paraneoptera</taxon>
        <taxon>Thysanoptera</taxon>
        <taxon>Terebrantia</taxon>
        <taxon>Thripoidea</taxon>
        <taxon>Thripidae</taxon>
        <taxon>Megalurothrips</taxon>
    </lineage>
</organism>
<accession>A0AAV7XY96</accession>
<comment type="caution">
    <text evidence="2">The sequence shown here is derived from an EMBL/GenBank/DDBJ whole genome shotgun (WGS) entry which is preliminary data.</text>
</comment>
<keyword evidence="3" id="KW-1185">Reference proteome</keyword>
<feature type="region of interest" description="Disordered" evidence="1">
    <location>
        <begin position="485"/>
        <end position="512"/>
    </location>
</feature>